<name>A0A2N3HSH4_9BACT</name>
<dbReference type="Proteomes" id="UP000233618">
    <property type="component" value="Unassembled WGS sequence"/>
</dbReference>
<comment type="caution">
    <text evidence="1">The sequence shown here is derived from an EMBL/GenBank/DDBJ whole genome shotgun (WGS) entry which is preliminary data.</text>
</comment>
<evidence type="ECO:0000313" key="1">
    <source>
        <dbReference type="EMBL" id="PKQ60996.1"/>
    </source>
</evidence>
<evidence type="ECO:0008006" key="3">
    <source>
        <dbReference type="Google" id="ProtNLM"/>
    </source>
</evidence>
<accession>A0A2N3HSH4</accession>
<protein>
    <recommendedName>
        <fullName evidence="3">Na(+)-translocating NADH-quinone reductase subunit F</fullName>
    </recommendedName>
</protein>
<evidence type="ECO:0000313" key="2">
    <source>
        <dbReference type="Proteomes" id="UP000233618"/>
    </source>
</evidence>
<dbReference type="AlphaFoldDB" id="A0A2N3HSH4"/>
<dbReference type="RefSeq" id="WP_101311658.1">
    <property type="nucleotide sequence ID" value="NZ_MVDE01000051.1"/>
</dbReference>
<proteinExistence type="predicted"/>
<gene>
    <name evidence="1" type="ORF">BZG01_20110</name>
</gene>
<reference evidence="1 2" key="1">
    <citation type="journal article" date="2017" name="Front. Microbiol.">
        <title>Labilibaculum manganireducens gen. nov., sp. nov. and Labilibaculum filiforme sp. nov., Novel Bacteroidetes Isolated from Subsurface Sediments of the Baltic Sea.</title>
        <authorList>
            <person name="Vandieken V."/>
            <person name="Marshall I.P."/>
            <person name="Niemann H."/>
            <person name="Engelen B."/>
            <person name="Cypionka H."/>
        </authorList>
    </citation>
    <scope>NUCLEOTIDE SEQUENCE [LARGE SCALE GENOMIC DNA]</scope>
    <source>
        <strain evidence="1 2">59.10-2M</strain>
    </source>
</reference>
<organism evidence="1 2">
    <name type="scientific">Labilibaculum manganireducens</name>
    <dbReference type="NCBI Taxonomy" id="1940525"/>
    <lineage>
        <taxon>Bacteria</taxon>
        <taxon>Pseudomonadati</taxon>
        <taxon>Bacteroidota</taxon>
        <taxon>Bacteroidia</taxon>
        <taxon>Marinilabiliales</taxon>
        <taxon>Marinifilaceae</taxon>
        <taxon>Labilibaculum</taxon>
    </lineage>
</organism>
<sequence length="138" mass="15547">MKGNRLSGSELHELGIKWVYKHIKDEFEVLSVNTEFEKNPQILAKKDDTLHFIVVKTSTYPDVGSLSPSAAEEIIQHADKHKAKILFAHVGVANADSQDEQEMQYPTKGGQYYINYTGLTIQPNILMNPNNQANEKGF</sequence>
<keyword evidence="2" id="KW-1185">Reference proteome</keyword>
<dbReference type="EMBL" id="MVDE01000051">
    <property type="protein sequence ID" value="PKQ60996.1"/>
    <property type="molecule type" value="Genomic_DNA"/>
</dbReference>